<dbReference type="SUPFAM" id="SSF58014">
    <property type="entry name" value="Coiled-coil domain of nucleotide exchange factor GrpE"/>
    <property type="match status" value="1"/>
</dbReference>
<comment type="subcellular location">
    <subcellularLocation>
        <location evidence="1">Cytoplasm</location>
    </subcellularLocation>
    <subcellularLocation>
        <location evidence="7">Mitochondrion matrix</location>
    </subcellularLocation>
</comment>
<organism evidence="10 11">
    <name type="scientific">Apium graveolens</name>
    <name type="common">Celery</name>
    <dbReference type="NCBI Taxonomy" id="4045"/>
    <lineage>
        <taxon>Eukaryota</taxon>
        <taxon>Viridiplantae</taxon>
        <taxon>Streptophyta</taxon>
        <taxon>Embryophyta</taxon>
        <taxon>Tracheophyta</taxon>
        <taxon>Spermatophyta</taxon>
        <taxon>Magnoliopsida</taxon>
        <taxon>eudicotyledons</taxon>
        <taxon>Gunneridae</taxon>
        <taxon>Pentapetalae</taxon>
        <taxon>asterids</taxon>
        <taxon>campanulids</taxon>
        <taxon>Apiales</taxon>
        <taxon>Apiaceae</taxon>
        <taxon>Apioideae</taxon>
        <taxon>apioid superclade</taxon>
        <taxon>Apieae</taxon>
        <taxon>Apium</taxon>
    </lineage>
</organism>
<evidence type="ECO:0000313" key="11">
    <source>
        <dbReference type="Proteomes" id="UP000593563"/>
    </source>
</evidence>
<dbReference type="GO" id="GO:0000774">
    <property type="term" value="F:adenyl-nucleotide exchange factor activity"/>
    <property type="evidence" value="ECO:0007669"/>
    <property type="project" value="InterPro"/>
</dbReference>
<name>A0A6L5BB90_APIGR</name>
<keyword evidence="11" id="KW-1185">Reference proteome</keyword>
<comment type="subunit">
    <text evidence="3">Homodimer.</text>
</comment>
<evidence type="ECO:0000256" key="9">
    <source>
        <dbReference type="SAM" id="MobiDB-lite"/>
    </source>
</evidence>
<dbReference type="Gene3D" id="2.30.22.10">
    <property type="entry name" value="Head domain of nucleotide exchange factor GrpE"/>
    <property type="match status" value="1"/>
</dbReference>
<dbReference type="PRINTS" id="PR00773">
    <property type="entry name" value="GRPEPROTEIN"/>
</dbReference>
<dbReference type="GO" id="GO:0005759">
    <property type="term" value="C:mitochondrial matrix"/>
    <property type="evidence" value="ECO:0007669"/>
    <property type="project" value="UniProtKB-SubCell"/>
</dbReference>
<proteinExistence type="inferred from homology"/>
<evidence type="ECO:0000256" key="3">
    <source>
        <dbReference type="ARBA" id="ARBA00011738"/>
    </source>
</evidence>
<dbReference type="GO" id="GO:0051087">
    <property type="term" value="F:protein-folding chaperone binding"/>
    <property type="evidence" value="ECO:0007669"/>
    <property type="project" value="InterPro"/>
</dbReference>
<dbReference type="PROSITE" id="PS01071">
    <property type="entry name" value="GRPE"/>
    <property type="match status" value="1"/>
</dbReference>
<evidence type="ECO:0000256" key="1">
    <source>
        <dbReference type="ARBA" id="ARBA00004496"/>
    </source>
</evidence>
<comment type="caution">
    <text evidence="10">The sequence shown here is derived from an EMBL/GenBank/DDBJ whole genome shotgun (WGS) entry which is preliminary data.</text>
</comment>
<keyword evidence="7" id="KW-0496">Mitochondrion</keyword>
<keyword evidence="6 7" id="KW-0143">Chaperone</keyword>
<dbReference type="SUPFAM" id="SSF51064">
    <property type="entry name" value="Head domain of nucleotide exchange factor GrpE"/>
    <property type="match status" value="1"/>
</dbReference>
<dbReference type="HAMAP" id="MF_01151">
    <property type="entry name" value="GrpE"/>
    <property type="match status" value="1"/>
</dbReference>
<dbReference type="GO" id="GO:0042803">
    <property type="term" value="F:protein homodimerization activity"/>
    <property type="evidence" value="ECO:0007669"/>
    <property type="project" value="InterPro"/>
</dbReference>
<evidence type="ECO:0000256" key="8">
    <source>
        <dbReference type="RuleBase" id="RU004478"/>
    </source>
</evidence>
<dbReference type="InterPro" id="IPR009012">
    <property type="entry name" value="GrpE_head"/>
</dbReference>
<evidence type="ECO:0000256" key="4">
    <source>
        <dbReference type="ARBA" id="ARBA00022490"/>
    </source>
</evidence>
<evidence type="ECO:0000313" key="10">
    <source>
        <dbReference type="EMBL" id="KAF1001892.1"/>
    </source>
</evidence>
<dbReference type="CDD" id="cd00446">
    <property type="entry name" value="GrpE"/>
    <property type="match status" value="1"/>
</dbReference>
<dbReference type="FunFam" id="2.30.22.10:FF:000001">
    <property type="entry name" value="Protein GrpE"/>
    <property type="match status" value="1"/>
</dbReference>
<comment type="function">
    <text evidence="7">Essential component of the PAM complex, a complex required for the translocation of transit peptide-containing proteins from the inner membrane into the mitochondrial matrix in an ATP-dependent manner.</text>
</comment>
<evidence type="ECO:0000256" key="7">
    <source>
        <dbReference type="RuleBase" id="RU000640"/>
    </source>
</evidence>
<keyword evidence="5" id="KW-0346">Stress response</keyword>
<feature type="region of interest" description="Disordered" evidence="9">
    <location>
        <begin position="283"/>
        <end position="311"/>
    </location>
</feature>
<dbReference type="NCBIfam" id="NF010741">
    <property type="entry name" value="PRK14143.1"/>
    <property type="match status" value="1"/>
</dbReference>
<dbReference type="InterPro" id="IPR013805">
    <property type="entry name" value="GrpE_CC"/>
</dbReference>
<evidence type="ECO:0000256" key="2">
    <source>
        <dbReference type="ARBA" id="ARBA00009054"/>
    </source>
</evidence>
<protein>
    <recommendedName>
        <fullName evidence="7">GrpE protein homolog</fullName>
    </recommendedName>
</protein>
<reference evidence="10" key="1">
    <citation type="submission" date="2020-01" db="EMBL/GenBank/DDBJ databases">
        <title>The Celery Genome Sequence Reveals Sequential Paleo-tetraploidization, Resistance Gene Elimination, Karyotype Evolution, and Functional Innovation in Apiales.</title>
        <authorList>
            <person name="Song X."/>
        </authorList>
    </citation>
    <scope>NUCLEOTIDE SEQUENCE</scope>
    <source>
        <tissue evidence="10">Leaf</tissue>
    </source>
</reference>
<dbReference type="Gene3D" id="3.90.20.20">
    <property type="match status" value="1"/>
</dbReference>
<evidence type="ECO:0000256" key="6">
    <source>
        <dbReference type="ARBA" id="ARBA00023186"/>
    </source>
</evidence>
<dbReference type="Pfam" id="PF01025">
    <property type="entry name" value="GrpE"/>
    <property type="match status" value="1"/>
</dbReference>
<dbReference type="GO" id="GO:0006457">
    <property type="term" value="P:protein folding"/>
    <property type="evidence" value="ECO:0007669"/>
    <property type="project" value="InterPro"/>
</dbReference>
<dbReference type="GO" id="GO:0051082">
    <property type="term" value="F:unfolded protein binding"/>
    <property type="evidence" value="ECO:0007669"/>
    <property type="project" value="TreeGrafter"/>
</dbReference>
<evidence type="ECO:0000256" key="5">
    <source>
        <dbReference type="ARBA" id="ARBA00023016"/>
    </source>
</evidence>
<comment type="similarity">
    <text evidence="2 8">Belongs to the GrpE family.</text>
</comment>
<dbReference type="AlphaFoldDB" id="A0A6L5BB90"/>
<dbReference type="EMBL" id="WRXP01002149">
    <property type="protein sequence ID" value="KAF1001892.1"/>
    <property type="molecule type" value="Genomic_DNA"/>
</dbReference>
<dbReference type="InterPro" id="IPR000740">
    <property type="entry name" value="GrpE"/>
</dbReference>
<dbReference type="PANTHER" id="PTHR21237:SF40">
    <property type="entry name" value="CELL CYCLE AND APOPTOSIS REGULATOR PROTEIN 2"/>
    <property type="match status" value="1"/>
</dbReference>
<dbReference type="PANTHER" id="PTHR21237">
    <property type="entry name" value="GRPE PROTEIN"/>
    <property type="match status" value="1"/>
</dbReference>
<keyword evidence="4" id="KW-0963">Cytoplasm</keyword>
<accession>A0A6L5BB90</accession>
<dbReference type="GO" id="GO:0009507">
    <property type="term" value="C:chloroplast"/>
    <property type="evidence" value="ECO:0007669"/>
    <property type="project" value="TreeGrafter"/>
</dbReference>
<dbReference type="Proteomes" id="UP000593563">
    <property type="component" value="Unassembled WGS sequence"/>
</dbReference>
<gene>
    <name evidence="10" type="ORF">AG4045_029847</name>
</gene>
<sequence>MAVSLSNNFSLYNPPKTLLHKKPTPSLDFNPSAISFSISKTPSPFLFLSNTKTPFSFNSSFSVKASNFSSQINDQDDVHLDDVKNMVNDEEERSPTLKSLLKIYKEAVLIGDERITSEVESMICKVENEKNELVMKTSTLTAEMNSGKERFIRLQADFDNFRKRSEKEKLTIRSDAEGEVIRSLLPMVDNFERAKQQLKLQTDQEKKIDASYQGIYKQFVEIMRSLRVAVVATVGKPFNPLLHEAIAREPSQEYKEGIIVQEFRRGFLLGDRLLRPATVKVSAGPGTMKQSTVAKEPTEQSAAAAGVDDSR</sequence>